<organism evidence="2">
    <name type="scientific">hydrothermal vent metagenome</name>
    <dbReference type="NCBI Taxonomy" id="652676"/>
    <lineage>
        <taxon>unclassified sequences</taxon>
        <taxon>metagenomes</taxon>
        <taxon>ecological metagenomes</taxon>
    </lineage>
</organism>
<accession>A0A3B0TDB8</accession>
<dbReference type="SUPFAM" id="SSF55298">
    <property type="entry name" value="YjgF-like"/>
    <property type="match status" value="1"/>
</dbReference>
<evidence type="ECO:0000313" key="2">
    <source>
        <dbReference type="EMBL" id="VAW16641.1"/>
    </source>
</evidence>
<name>A0A3B0TDB8_9ZZZZ</name>
<feature type="domain" description="Endoribonuclease L-PSP/chorismate mutase-like" evidence="1">
    <location>
        <begin position="8"/>
        <end position="142"/>
    </location>
</feature>
<evidence type="ECO:0000259" key="1">
    <source>
        <dbReference type="Pfam" id="PF14588"/>
    </source>
</evidence>
<proteinExistence type="predicted"/>
<dbReference type="AlphaFoldDB" id="A0A3B0TDB8"/>
<dbReference type="PANTHER" id="PTHR43760">
    <property type="entry name" value="ENDORIBONUCLEASE-RELATED"/>
    <property type="match status" value="1"/>
</dbReference>
<dbReference type="InterPro" id="IPR035959">
    <property type="entry name" value="RutC-like_sf"/>
</dbReference>
<dbReference type="Gene3D" id="3.30.1330.40">
    <property type="entry name" value="RutC-like"/>
    <property type="match status" value="1"/>
</dbReference>
<dbReference type="CDD" id="cd02199">
    <property type="entry name" value="YjgF_YER057c_UK114_like_1"/>
    <property type="match status" value="1"/>
</dbReference>
<reference evidence="2" key="1">
    <citation type="submission" date="2018-06" db="EMBL/GenBank/DDBJ databases">
        <authorList>
            <person name="Zhirakovskaya E."/>
        </authorList>
    </citation>
    <scope>NUCLEOTIDE SEQUENCE</scope>
</reference>
<dbReference type="PANTHER" id="PTHR43760:SF1">
    <property type="entry name" value="ENDORIBONUCLEASE L-PSP_CHORISMATE MUTASE-LIKE DOMAIN-CONTAINING PROTEIN"/>
    <property type="match status" value="1"/>
</dbReference>
<sequence length="155" mass="15625">MAGNVNAKLKSLGITLPRAAVPAANYVPVRRTGNLLIVSGQVPIADGKPVFVGVLGAGIDLEDGIAAARLCGLHVLAQASGALGGDLDRITACLRLGVFVAATANFTDHPKVANGASDLMVEVLGEAGRHARAAVGTTSLPFGVAVEVDAMFEVS</sequence>
<dbReference type="Pfam" id="PF14588">
    <property type="entry name" value="YjgF_endoribonc"/>
    <property type="match status" value="1"/>
</dbReference>
<gene>
    <name evidence="2" type="ORF">MNBD_ALPHA09-1141</name>
</gene>
<protein>
    <submittedName>
        <fullName evidence="2">RidA/YER057c/UK114 superfamily, group 1</fullName>
    </submittedName>
</protein>
<dbReference type="EMBL" id="UOEM01000098">
    <property type="protein sequence ID" value="VAW16641.1"/>
    <property type="molecule type" value="Genomic_DNA"/>
</dbReference>
<dbReference type="InterPro" id="IPR013813">
    <property type="entry name" value="Endoribo_LPSP/chorism_mut-like"/>
</dbReference>